<name>A0ABT6G1Q1_9FLAO</name>
<evidence type="ECO:0000313" key="2">
    <source>
        <dbReference type="Proteomes" id="UP001529085"/>
    </source>
</evidence>
<dbReference type="Proteomes" id="UP001529085">
    <property type="component" value="Unassembled WGS sequence"/>
</dbReference>
<evidence type="ECO:0008006" key="3">
    <source>
        <dbReference type="Google" id="ProtNLM"/>
    </source>
</evidence>
<gene>
    <name evidence="1" type="ORF">P7122_08405</name>
</gene>
<protein>
    <recommendedName>
        <fullName evidence="3">Glycosyl transferase family 2</fullName>
    </recommendedName>
</protein>
<keyword evidence="2" id="KW-1185">Reference proteome</keyword>
<reference evidence="1 2" key="1">
    <citation type="submission" date="2023-03" db="EMBL/GenBank/DDBJ databases">
        <title>Strain YYF002 represents a novel species in the genus Winogradskyella isolated from seawater.</title>
        <authorList>
            <person name="Fu Z.-Y."/>
        </authorList>
    </citation>
    <scope>NUCLEOTIDE SEQUENCE [LARGE SCALE GENOMIC DNA]</scope>
    <source>
        <strain evidence="1 2">YYF002</strain>
    </source>
</reference>
<organism evidence="1 2">
    <name type="scientific">Winogradskyella marincola</name>
    <dbReference type="NCBI Taxonomy" id="3037795"/>
    <lineage>
        <taxon>Bacteria</taxon>
        <taxon>Pseudomonadati</taxon>
        <taxon>Bacteroidota</taxon>
        <taxon>Flavobacteriia</taxon>
        <taxon>Flavobacteriales</taxon>
        <taxon>Flavobacteriaceae</taxon>
        <taxon>Winogradskyella</taxon>
    </lineage>
</organism>
<dbReference type="RefSeq" id="WP_278005345.1">
    <property type="nucleotide sequence ID" value="NZ_JARSBN010000004.1"/>
</dbReference>
<sequence length="160" mass="18270">MKIGVIIIFRNNESSINVDDLKKQIKSTDAMKFCFVDNNSKDNTVQLLNEVKEDSEEKIEIVEIKKVVTEPMAKRAGARYLFNNYNLKYTGFINLESLKGEGASLNAILEHIAQDESFIEEVKTKMDNGNARQSFFKGIFSIVDSIKEFNTNYKSLRLSI</sequence>
<dbReference type="EMBL" id="JARSBN010000004">
    <property type="protein sequence ID" value="MDG4715890.1"/>
    <property type="molecule type" value="Genomic_DNA"/>
</dbReference>
<accession>A0ABT6G1Q1</accession>
<comment type="caution">
    <text evidence="1">The sequence shown here is derived from an EMBL/GenBank/DDBJ whole genome shotgun (WGS) entry which is preliminary data.</text>
</comment>
<evidence type="ECO:0000313" key="1">
    <source>
        <dbReference type="EMBL" id="MDG4715890.1"/>
    </source>
</evidence>
<proteinExistence type="predicted"/>